<evidence type="ECO:0000259" key="8">
    <source>
        <dbReference type="PROSITE" id="PS50059"/>
    </source>
</evidence>
<evidence type="ECO:0000256" key="6">
    <source>
        <dbReference type="SAM" id="MobiDB-lite"/>
    </source>
</evidence>
<organism evidence="9 10">
    <name type="scientific">Gordonia prachuapensis</name>
    <dbReference type="NCBI Taxonomy" id="3115651"/>
    <lineage>
        <taxon>Bacteria</taxon>
        <taxon>Bacillati</taxon>
        <taxon>Actinomycetota</taxon>
        <taxon>Actinomycetes</taxon>
        <taxon>Mycobacteriales</taxon>
        <taxon>Gordoniaceae</taxon>
        <taxon>Gordonia</taxon>
    </lineage>
</organism>
<evidence type="ECO:0000313" key="9">
    <source>
        <dbReference type="EMBL" id="MEE4024556.1"/>
    </source>
</evidence>
<dbReference type="EC" id="5.2.1.8" evidence="5"/>
<reference evidence="9 10" key="1">
    <citation type="submission" date="2024-01" db="EMBL/GenBank/DDBJ databases">
        <title>Draft genome sequence of Gordonia sp. PKS22-38.</title>
        <authorList>
            <person name="Suphannarot A."/>
            <person name="Mingma R."/>
        </authorList>
    </citation>
    <scope>NUCLEOTIDE SEQUENCE [LARGE SCALE GENOMIC DNA]</scope>
    <source>
        <strain evidence="9 10">PKS22-38</strain>
    </source>
</reference>
<dbReference type="GO" id="GO:0003755">
    <property type="term" value="F:peptidyl-prolyl cis-trans isomerase activity"/>
    <property type="evidence" value="ECO:0007669"/>
    <property type="project" value="UniProtKB-EC"/>
</dbReference>
<evidence type="ECO:0000256" key="7">
    <source>
        <dbReference type="SAM" id="SignalP"/>
    </source>
</evidence>
<evidence type="ECO:0000256" key="2">
    <source>
        <dbReference type="ARBA" id="ARBA00023110"/>
    </source>
</evidence>
<dbReference type="EMBL" id="JAZDUE010000013">
    <property type="protein sequence ID" value="MEE4024556.1"/>
    <property type="molecule type" value="Genomic_DNA"/>
</dbReference>
<dbReference type="SUPFAM" id="SSF54534">
    <property type="entry name" value="FKBP-like"/>
    <property type="match status" value="1"/>
</dbReference>
<feature type="region of interest" description="Disordered" evidence="6">
    <location>
        <begin position="24"/>
        <end position="58"/>
    </location>
</feature>
<keyword evidence="2 4" id="KW-0697">Rotamase</keyword>
<evidence type="ECO:0000256" key="3">
    <source>
        <dbReference type="ARBA" id="ARBA00023235"/>
    </source>
</evidence>
<sequence length="196" mass="19472">MFTVRRGAVASALMLTMALSACSSDDGSSDSATDDSPTTSAAATSCPSGAASDSAEPAWDYDGATGSIAVTPPTDAAAPKVDVTTPFSVNETTVETLEPADGAVVGDTATVSVCYLGVNGRDGSVFDSSYERGMPAEFPLDGVVPGFQKAISGQNVGATVAVAMTSADGYPSGNPAAGIEPDDTLVFVIEILSADG</sequence>
<dbReference type="Pfam" id="PF00254">
    <property type="entry name" value="FKBP_C"/>
    <property type="match status" value="1"/>
</dbReference>
<keyword evidence="3 4" id="KW-0413">Isomerase</keyword>
<dbReference type="Proteomes" id="UP001335729">
    <property type="component" value="Unassembled WGS sequence"/>
</dbReference>
<gene>
    <name evidence="9" type="ORF">V1Y59_15835</name>
</gene>
<keyword evidence="7" id="KW-0732">Signal</keyword>
<proteinExistence type="inferred from homology"/>
<evidence type="ECO:0000256" key="5">
    <source>
        <dbReference type="RuleBase" id="RU003915"/>
    </source>
</evidence>
<accession>A0ABU7MX61</accession>
<dbReference type="PROSITE" id="PS50059">
    <property type="entry name" value="FKBP_PPIASE"/>
    <property type="match status" value="1"/>
</dbReference>
<dbReference type="Gene3D" id="3.10.50.40">
    <property type="match status" value="1"/>
</dbReference>
<feature type="chain" id="PRO_5047299282" description="Peptidyl-prolyl cis-trans isomerase" evidence="7">
    <location>
        <begin position="24"/>
        <end position="196"/>
    </location>
</feature>
<name>A0ABU7MX61_9ACTN</name>
<comment type="caution">
    <text evidence="9">The sequence shown here is derived from an EMBL/GenBank/DDBJ whole genome shotgun (WGS) entry which is preliminary data.</text>
</comment>
<feature type="signal peptide" evidence="7">
    <location>
        <begin position="1"/>
        <end position="23"/>
    </location>
</feature>
<dbReference type="RefSeq" id="WP_330505920.1">
    <property type="nucleotide sequence ID" value="NZ_JAZDUE010000013.1"/>
</dbReference>
<keyword evidence="10" id="KW-1185">Reference proteome</keyword>
<evidence type="ECO:0000256" key="4">
    <source>
        <dbReference type="PROSITE-ProRule" id="PRU00277"/>
    </source>
</evidence>
<dbReference type="InterPro" id="IPR001179">
    <property type="entry name" value="PPIase_FKBP_dom"/>
</dbReference>
<feature type="domain" description="PPIase FKBP-type" evidence="8">
    <location>
        <begin position="108"/>
        <end position="195"/>
    </location>
</feature>
<dbReference type="InterPro" id="IPR046357">
    <property type="entry name" value="PPIase_dom_sf"/>
</dbReference>
<evidence type="ECO:0000313" key="10">
    <source>
        <dbReference type="Proteomes" id="UP001335729"/>
    </source>
</evidence>
<feature type="compositionally biased region" description="Low complexity" evidence="6">
    <location>
        <begin position="24"/>
        <end position="52"/>
    </location>
</feature>
<evidence type="ECO:0000256" key="1">
    <source>
        <dbReference type="ARBA" id="ARBA00000971"/>
    </source>
</evidence>
<protein>
    <recommendedName>
        <fullName evidence="5">Peptidyl-prolyl cis-trans isomerase</fullName>
        <ecNumber evidence="5">5.2.1.8</ecNumber>
    </recommendedName>
</protein>
<comment type="similarity">
    <text evidence="5">Belongs to the FKBP-type PPIase family.</text>
</comment>
<dbReference type="PROSITE" id="PS51257">
    <property type="entry name" value="PROKAR_LIPOPROTEIN"/>
    <property type="match status" value="1"/>
</dbReference>
<comment type="catalytic activity">
    <reaction evidence="1 4 5">
        <text>[protein]-peptidylproline (omega=180) = [protein]-peptidylproline (omega=0)</text>
        <dbReference type="Rhea" id="RHEA:16237"/>
        <dbReference type="Rhea" id="RHEA-COMP:10747"/>
        <dbReference type="Rhea" id="RHEA-COMP:10748"/>
        <dbReference type="ChEBI" id="CHEBI:83833"/>
        <dbReference type="ChEBI" id="CHEBI:83834"/>
        <dbReference type="EC" id="5.2.1.8"/>
    </reaction>
</comment>